<keyword evidence="2" id="KW-1185">Reference proteome</keyword>
<dbReference type="RefSeq" id="WP_312891018.1">
    <property type="nucleotide sequence ID" value="NZ_CBCSLB010000016.1"/>
</dbReference>
<organism evidence="1 2">
    <name type="scientific">Paenibacillus endophyticus</name>
    <dbReference type="NCBI Taxonomy" id="1294268"/>
    <lineage>
        <taxon>Bacteria</taxon>
        <taxon>Bacillati</taxon>
        <taxon>Bacillota</taxon>
        <taxon>Bacilli</taxon>
        <taxon>Bacillales</taxon>
        <taxon>Paenibacillaceae</taxon>
        <taxon>Paenibacillus</taxon>
    </lineage>
</organism>
<reference evidence="1 2" key="1">
    <citation type="submission" date="2020-08" db="EMBL/GenBank/DDBJ databases">
        <title>Genomic Encyclopedia of Type Strains, Phase III (KMG-III): the genomes of soil and plant-associated and newly described type strains.</title>
        <authorList>
            <person name="Whitman W."/>
        </authorList>
    </citation>
    <scope>NUCLEOTIDE SEQUENCE [LARGE SCALE GENOMIC DNA]</scope>
    <source>
        <strain evidence="1 2">CECT 8234</strain>
    </source>
</reference>
<accession>A0A7W5CAY7</accession>
<name>A0A7W5CAY7_9BACL</name>
<sequence length="81" mass="9072">MAITFSQAGVSRQLSPAGLWVASLSEEERFSYFGGECEKTADWDDKWGNIRFYMIHAIKYSSISTRNGYRPLAKDGKAVSS</sequence>
<evidence type="ECO:0000313" key="2">
    <source>
        <dbReference type="Proteomes" id="UP000518605"/>
    </source>
</evidence>
<dbReference type="AlphaFoldDB" id="A0A7W5CAY7"/>
<dbReference type="Proteomes" id="UP000518605">
    <property type="component" value="Unassembled WGS sequence"/>
</dbReference>
<gene>
    <name evidence="1" type="ORF">FHS16_004445</name>
</gene>
<proteinExistence type="predicted"/>
<comment type="caution">
    <text evidence="1">The sequence shown here is derived from an EMBL/GenBank/DDBJ whole genome shotgun (WGS) entry which is preliminary data.</text>
</comment>
<evidence type="ECO:0000313" key="1">
    <source>
        <dbReference type="EMBL" id="MBB3154363.1"/>
    </source>
</evidence>
<protein>
    <submittedName>
        <fullName evidence="1">Uncharacterized protein</fullName>
    </submittedName>
</protein>
<dbReference type="EMBL" id="JACHXW010000015">
    <property type="protein sequence ID" value="MBB3154363.1"/>
    <property type="molecule type" value="Genomic_DNA"/>
</dbReference>